<evidence type="ECO:0000313" key="5">
    <source>
        <dbReference type="Proteomes" id="UP000505355"/>
    </source>
</evidence>
<feature type="domain" description="Amidohydrolase-related" evidence="3">
    <location>
        <begin position="357"/>
        <end position="401"/>
    </location>
</feature>
<evidence type="ECO:0000313" key="4">
    <source>
        <dbReference type="EMBL" id="QKJ31900.1"/>
    </source>
</evidence>
<dbReference type="Proteomes" id="UP000505355">
    <property type="component" value="Chromosome"/>
</dbReference>
<protein>
    <submittedName>
        <fullName evidence="4">Amidohydrolase family protein</fullName>
    </submittedName>
</protein>
<evidence type="ECO:0000256" key="2">
    <source>
        <dbReference type="SAM" id="SignalP"/>
    </source>
</evidence>
<dbReference type="PANTHER" id="PTHR43135:SF3">
    <property type="entry name" value="ALPHA-D-RIBOSE 1-METHYLPHOSPHONATE 5-TRIPHOSPHATE DIPHOSPHATASE"/>
    <property type="match status" value="1"/>
</dbReference>
<reference evidence="4 5" key="1">
    <citation type="submission" date="2020-05" db="EMBL/GenBank/DDBJ databases">
        <title>Mucilaginibacter mali sp. nov.</title>
        <authorList>
            <person name="Kim H.S."/>
            <person name="Lee K.C."/>
            <person name="Suh M.K."/>
            <person name="Kim J.-S."/>
            <person name="Han K.-I."/>
            <person name="Eom M.K."/>
            <person name="Shin Y.K."/>
            <person name="Lee J.-S."/>
        </authorList>
    </citation>
    <scope>NUCLEOTIDE SEQUENCE [LARGE SCALE GENOMIC DNA]</scope>
    <source>
        <strain evidence="4 5">G2-14</strain>
    </source>
</reference>
<dbReference type="PANTHER" id="PTHR43135">
    <property type="entry name" value="ALPHA-D-RIBOSE 1-METHYLPHOSPHONATE 5-TRIPHOSPHATE DIPHOSPHATASE"/>
    <property type="match status" value="1"/>
</dbReference>
<feature type="signal peptide" evidence="2">
    <location>
        <begin position="1"/>
        <end position="22"/>
    </location>
</feature>
<dbReference type="GO" id="GO:0016810">
    <property type="term" value="F:hydrolase activity, acting on carbon-nitrogen (but not peptide) bonds"/>
    <property type="evidence" value="ECO:0007669"/>
    <property type="project" value="InterPro"/>
</dbReference>
<dbReference type="InterPro" id="IPR006680">
    <property type="entry name" value="Amidohydro-rel"/>
</dbReference>
<dbReference type="InterPro" id="IPR051781">
    <property type="entry name" value="Metallo-dep_Hydrolase"/>
</dbReference>
<dbReference type="InterPro" id="IPR011059">
    <property type="entry name" value="Metal-dep_hydrolase_composite"/>
</dbReference>
<dbReference type="Gene3D" id="3.20.20.140">
    <property type="entry name" value="Metal-dependent hydrolases"/>
    <property type="match status" value="1"/>
</dbReference>
<dbReference type="EMBL" id="CP054139">
    <property type="protein sequence ID" value="QKJ31900.1"/>
    <property type="molecule type" value="Genomic_DNA"/>
</dbReference>
<dbReference type="SUPFAM" id="SSF51556">
    <property type="entry name" value="Metallo-dependent hydrolases"/>
    <property type="match status" value="1"/>
</dbReference>
<keyword evidence="2" id="KW-0732">Signal</keyword>
<organism evidence="4 5">
    <name type="scientific">Mucilaginibacter mali</name>
    <dbReference type="NCBI Taxonomy" id="2740462"/>
    <lineage>
        <taxon>Bacteria</taxon>
        <taxon>Pseudomonadati</taxon>
        <taxon>Bacteroidota</taxon>
        <taxon>Sphingobacteriia</taxon>
        <taxon>Sphingobacteriales</taxon>
        <taxon>Sphingobacteriaceae</taxon>
        <taxon>Mucilaginibacter</taxon>
    </lineage>
</organism>
<proteinExistence type="predicted"/>
<accession>A0A7D4UQ38</accession>
<feature type="chain" id="PRO_5028835245" evidence="2">
    <location>
        <begin position="23"/>
        <end position="443"/>
    </location>
</feature>
<dbReference type="InterPro" id="IPR032466">
    <property type="entry name" value="Metal_Hydrolase"/>
</dbReference>
<dbReference type="AlphaFoldDB" id="A0A7D4UQ38"/>
<feature type="region of interest" description="Disordered" evidence="1">
    <location>
        <begin position="188"/>
        <end position="211"/>
    </location>
</feature>
<dbReference type="Pfam" id="PF01979">
    <property type="entry name" value="Amidohydro_1"/>
    <property type="match status" value="1"/>
</dbReference>
<evidence type="ECO:0000259" key="3">
    <source>
        <dbReference type="Pfam" id="PF01979"/>
    </source>
</evidence>
<evidence type="ECO:0000256" key="1">
    <source>
        <dbReference type="SAM" id="MobiDB-lite"/>
    </source>
</evidence>
<dbReference type="SUPFAM" id="SSF51338">
    <property type="entry name" value="Composite domain of metallo-dependent hydrolases"/>
    <property type="match status" value="1"/>
</dbReference>
<gene>
    <name evidence="4" type="ORF">HQ865_19735</name>
</gene>
<keyword evidence="5" id="KW-1185">Reference proteome</keyword>
<keyword evidence="4" id="KW-0378">Hydrolase</keyword>
<dbReference type="Gene3D" id="2.30.40.10">
    <property type="entry name" value="Urease, subunit C, domain 1"/>
    <property type="match status" value="1"/>
</dbReference>
<dbReference type="KEGG" id="mmab:HQ865_19735"/>
<dbReference type="RefSeq" id="WP_173416554.1">
    <property type="nucleotide sequence ID" value="NZ_CP054139.1"/>
</dbReference>
<name>A0A7D4UQ38_9SPHI</name>
<sequence>MKRTILSLGGLLLGTALTYAQATISPAKPQGKPIVITGATIHVGNGKVISSGYIAFDKGKITAIGEGSAPSISGADVIDAKGKQVYPGFICPVTTLGLVEIEEGARGTVDESETGDLNPHVRSLVAFNTDSKVIPTVRSNGILLAQPTPTGGQISGESSVVQLDAWNWEDAAYKKDIAIHMTWPSSGGRRGGFGGGRRGAAPTAGPQETPAERAQRALDAITNLFNQAKAYAEIAKPEVTNIRFAAMKGLFDGSKKLFVNADGAKEIVQAVNFAKEFKLQLVIVGGKQSYLVADVLKDNNVPVIIRETQTVPERDEDDVYLPYKLPHLLQDAGVMYGLTGIAFWRQRNLPFEAGQAVSYGLSKEQALSMITLNNAKILGIDKTTGSLETGKDANLFISGGDALDMITLDVQKAFIQGRDINLDNLHKQLYRKFAGKYGLEPKL</sequence>
<feature type="compositionally biased region" description="Gly residues" evidence="1">
    <location>
        <begin position="188"/>
        <end position="198"/>
    </location>
</feature>